<comment type="catalytic activity">
    <reaction evidence="1">
        <text>Release of a C-terminal amino acid with broad specificity, except for -Pro.</text>
        <dbReference type="EC" id="3.4.17.19"/>
    </reaction>
</comment>
<feature type="binding site" evidence="2">
    <location>
        <position position="268"/>
    </location>
    <ligand>
        <name>Zn(2+)</name>
        <dbReference type="ChEBI" id="CHEBI:29105"/>
        <note>catalytic</note>
    </ligand>
</feature>
<organism evidence="4 5">
    <name type="scientific">Thermobaculum terrenum (strain ATCC BAA-798 / CCMEE 7001 / YNP1)</name>
    <dbReference type="NCBI Taxonomy" id="525904"/>
    <lineage>
        <taxon>Bacteria</taxon>
        <taxon>Bacillati</taxon>
        <taxon>Chloroflexota</taxon>
        <taxon>Chloroflexia</taxon>
        <taxon>Candidatus Thermobaculales</taxon>
        <taxon>Candidatus Thermobaculaceae</taxon>
        <taxon>Thermobaculum</taxon>
    </lineage>
</organism>
<comment type="similarity">
    <text evidence="1">Belongs to the peptidase M32 family.</text>
</comment>
<evidence type="ECO:0000256" key="2">
    <source>
        <dbReference type="PIRSR" id="PIRSR006615-1"/>
    </source>
</evidence>
<dbReference type="RefSeq" id="WP_012874570.1">
    <property type="nucleotide sequence ID" value="NC_013525.1"/>
</dbReference>
<dbReference type="PRINTS" id="PR00998">
    <property type="entry name" value="CRBOXYPTASET"/>
</dbReference>
<dbReference type="Pfam" id="PF02074">
    <property type="entry name" value="Peptidase_M32"/>
    <property type="match status" value="1"/>
</dbReference>
<dbReference type="CDD" id="cd06460">
    <property type="entry name" value="M32_Taq"/>
    <property type="match status" value="1"/>
</dbReference>
<comment type="function">
    <text evidence="1">Broad specificity carboxypetidase that releases amino acids sequentially from the C-terminus, including neutral, aromatic, polar and basic residues.</text>
</comment>
<name>D1CF29_THET1</name>
<dbReference type="KEGG" id="ttr:Tter_0617"/>
<evidence type="ECO:0000313" key="5">
    <source>
        <dbReference type="Proteomes" id="UP000000323"/>
    </source>
</evidence>
<protein>
    <recommendedName>
        <fullName evidence="1">Metal-dependent carboxypeptidase</fullName>
        <ecNumber evidence="1">3.4.17.19</ecNumber>
    </recommendedName>
</protein>
<reference evidence="5" key="1">
    <citation type="journal article" date="2010" name="Stand. Genomic Sci.">
        <title>Complete genome sequence of 'Thermobaculum terrenum' type strain (YNP1).</title>
        <authorList>
            <person name="Kiss H."/>
            <person name="Cleland D."/>
            <person name="Lapidus A."/>
            <person name="Lucas S."/>
            <person name="Glavina Del Rio T."/>
            <person name="Nolan M."/>
            <person name="Tice H."/>
            <person name="Han C."/>
            <person name="Goodwin L."/>
            <person name="Pitluck S."/>
            <person name="Liolios K."/>
            <person name="Ivanova N."/>
            <person name="Mavromatis K."/>
            <person name="Ovchinnikova G."/>
            <person name="Pati A."/>
            <person name="Chen A."/>
            <person name="Palaniappan K."/>
            <person name="Land M."/>
            <person name="Hauser L."/>
            <person name="Chang Y."/>
            <person name="Jeffries C."/>
            <person name="Lu M."/>
            <person name="Brettin T."/>
            <person name="Detter J."/>
            <person name="Goker M."/>
            <person name="Tindall B."/>
            <person name="Beck B."/>
            <person name="McDermott T."/>
            <person name="Woyke T."/>
            <person name="Bristow J."/>
            <person name="Eisen J."/>
            <person name="Markowitz V."/>
            <person name="Hugenholtz P."/>
            <person name="Kyrpides N."/>
            <person name="Klenk H."/>
            <person name="Cheng J."/>
        </authorList>
    </citation>
    <scope>NUCLEOTIDE SEQUENCE [LARGE SCALE GENOMIC DNA]</scope>
    <source>
        <strain evidence="5">ATCC BAA-798 / YNP1</strain>
    </source>
</reference>
<dbReference type="PANTHER" id="PTHR34217">
    <property type="entry name" value="METAL-DEPENDENT CARBOXYPEPTIDASE"/>
    <property type="match status" value="1"/>
</dbReference>
<gene>
    <name evidence="4" type="ordered locus">Tter_0617</name>
</gene>
<evidence type="ECO:0000256" key="3">
    <source>
        <dbReference type="PIRSR" id="PIRSR006615-2"/>
    </source>
</evidence>
<evidence type="ECO:0000256" key="1">
    <source>
        <dbReference type="PIRNR" id="PIRNR006615"/>
    </source>
</evidence>
<feature type="binding site" evidence="2">
    <location>
        <position position="272"/>
    </location>
    <ligand>
        <name>Zn(2+)</name>
        <dbReference type="ChEBI" id="CHEBI:29105"/>
        <note>catalytic</note>
    </ligand>
</feature>
<dbReference type="eggNOG" id="COG2317">
    <property type="taxonomic scope" value="Bacteria"/>
</dbReference>
<feature type="binding site" evidence="2">
    <location>
        <position position="298"/>
    </location>
    <ligand>
        <name>Zn(2+)</name>
        <dbReference type="ChEBI" id="CHEBI:29105"/>
        <note>catalytic</note>
    </ligand>
</feature>
<dbReference type="GO" id="GO:0004181">
    <property type="term" value="F:metallocarboxypeptidase activity"/>
    <property type="evidence" value="ECO:0007669"/>
    <property type="project" value="UniProtKB-UniRule"/>
</dbReference>
<comment type="cofactor">
    <cofactor evidence="2">
        <name>Zn(2+)</name>
        <dbReference type="ChEBI" id="CHEBI:29105"/>
    </cofactor>
    <text evidence="2">Binds 1 zinc ion per subunit.</text>
</comment>
<keyword evidence="1" id="KW-0482">Metalloprotease</keyword>
<sequence>MSQGKSALEALKEKWQIISALGYTGSLMTWDQETYMPPAGASPRARASAIVGRLAHEMSTSKEYGDLLDRAEKEVEGKDPEDPDFLMVKVARRDFERNVKVPPDLVARLREAEVHGVQVWQEARKKNDFAMFAPYLQRIVDLEKELAQSLGYKEHPYDALLDAFEPEMTTSEVRALFDNLRSQLVPLVAAISDRQSMVDDAILGRHVPFQQQMSLAQDLVKLLGYDLDAGRIDISAHPFTQGLASRDVRITVRVYENRMDSCLYAAAHECGHAVYEQGIPEEFEGAPLHSPASLGVHESQSRMWENVVCRGKDFLSFYYPRIQEMLPEQFGDVSFEDFYRAVNKSVPSLIRVEADEVTYNLHIMLRFDLELGLIEGSIDVNDLPRLWNTKMEEYLGIVPDSDANGVLQDMHWSSGLFGYFPTYTIGNVMSLQLYSKAVEDYPSIPSDLSSGDIGSLLRWMREHIHVHGRKYVPQELLERATGSRLDVGPYISYLRSKYGEIYGLLEE</sequence>
<evidence type="ECO:0000313" key="4">
    <source>
        <dbReference type="EMBL" id="ACZ41535.1"/>
    </source>
</evidence>
<keyword evidence="1 4" id="KW-0121">Carboxypeptidase</keyword>
<keyword evidence="5" id="KW-1185">Reference proteome</keyword>
<dbReference type="HOGENOM" id="CLU_032916_1_1_0"/>
<accession>D1CF29</accession>
<dbReference type="GO" id="GO:0006508">
    <property type="term" value="P:proteolysis"/>
    <property type="evidence" value="ECO:0007669"/>
    <property type="project" value="UniProtKB-UniRule"/>
</dbReference>
<keyword evidence="2" id="KW-0862">Zinc</keyword>
<feature type="active site" description="Proton donor/acceptor" evidence="3">
    <location>
        <position position="269"/>
    </location>
</feature>
<dbReference type="EMBL" id="CP001825">
    <property type="protein sequence ID" value="ACZ41535.1"/>
    <property type="molecule type" value="Genomic_DNA"/>
</dbReference>
<dbReference type="AlphaFoldDB" id="D1CF29"/>
<proteinExistence type="inferred from homology"/>
<keyword evidence="1" id="KW-0645">Protease</keyword>
<dbReference type="Proteomes" id="UP000000323">
    <property type="component" value="Chromosome 1"/>
</dbReference>
<dbReference type="GO" id="GO:0046872">
    <property type="term" value="F:metal ion binding"/>
    <property type="evidence" value="ECO:0007669"/>
    <property type="project" value="UniProtKB-KW"/>
</dbReference>
<dbReference type="Gene3D" id="1.10.1370.30">
    <property type="match status" value="1"/>
</dbReference>
<dbReference type="PIRSF" id="PIRSF006615">
    <property type="entry name" value="Zn_crbxpep_Taq"/>
    <property type="match status" value="1"/>
</dbReference>
<dbReference type="PANTHER" id="PTHR34217:SF1">
    <property type="entry name" value="CARBOXYPEPTIDASE 1"/>
    <property type="match status" value="1"/>
</dbReference>
<keyword evidence="1 4" id="KW-0378">Hydrolase</keyword>
<dbReference type="InterPro" id="IPR001333">
    <property type="entry name" value="Peptidase_M32_Taq"/>
</dbReference>
<dbReference type="SUPFAM" id="SSF55486">
    <property type="entry name" value="Metalloproteases ('zincins'), catalytic domain"/>
    <property type="match status" value="1"/>
</dbReference>
<dbReference type="PROSITE" id="PS52034">
    <property type="entry name" value="PEPTIDASE_M32"/>
    <property type="match status" value="1"/>
</dbReference>
<dbReference type="OrthoDB" id="9772308at2"/>
<dbReference type="EC" id="3.4.17.19" evidence="1"/>
<keyword evidence="1 2" id="KW-0479">Metal-binding</keyword>